<name>A0A127F8L1_STEDE</name>
<dbReference type="AlphaFoldDB" id="A0A127F8L1"/>
<dbReference type="PANTHER" id="PTHR20854">
    <property type="entry name" value="INOSITOL MONOPHOSPHATASE"/>
    <property type="match status" value="1"/>
</dbReference>
<keyword evidence="11" id="KW-1185">Reference proteome</keyword>
<accession>A0A127F8L1</accession>
<comment type="cofactor">
    <cofactor evidence="2 8 9">
        <name>Mg(2+)</name>
        <dbReference type="ChEBI" id="CHEBI:18420"/>
    </cofactor>
</comment>
<evidence type="ECO:0000256" key="5">
    <source>
        <dbReference type="ARBA" id="ARBA00022801"/>
    </source>
</evidence>
<comment type="similarity">
    <text evidence="3 9">Belongs to the inositol monophosphatase superfamily.</text>
</comment>
<dbReference type="GO" id="GO:0008934">
    <property type="term" value="F:inositol monophosphate 1-phosphatase activity"/>
    <property type="evidence" value="ECO:0007669"/>
    <property type="project" value="InterPro"/>
</dbReference>
<dbReference type="InterPro" id="IPR022337">
    <property type="entry name" value="Inositol_monophosphatase_SuhB"/>
</dbReference>
<dbReference type="InterPro" id="IPR033942">
    <property type="entry name" value="IMPase"/>
</dbReference>
<feature type="binding site" evidence="8">
    <location>
        <position position="91"/>
    </location>
    <ligand>
        <name>Mg(2+)</name>
        <dbReference type="ChEBI" id="CHEBI:18420"/>
        <label>1</label>
        <note>catalytic</note>
    </ligand>
</feature>
<dbReference type="GO" id="GO:0006020">
    <property type="term" value="P:inositol metabolic process"/>
    <property type="evidence" value="ECO:0007669"/>
    <property type="project" value="TreeGrafter"/>
</dbReference>
<evidence type="ECO:0000256" key="9">
    <source>
        <dbReference type="RuleBase" id="RU364068"/>
    </source>
</evidence>
<gene>
    <name evidence="10" type="ORF">ACG33_06565</name>
</gene>
<keyword evidence="6" id="KW-0804">Transcription</keyword>
<protein>
    <recommendedName>
        <fullName evidence="9">Inositol-1-monophosphatase</fullName>
        <ecNumber evidence="9">3.1.3.25</ecNumber>
    </recommendedName>
</protein>
<dbReference type="FunFam" id="3.30.540.10:FF:000003">
    <property type="entry name" value="Inositol-1-monophosphatase"/>
    <property type="match status" value="1"/>
</dbReference>
<evidence type="ECO:0000256" key="1">
    <source>
        <dbReference type="ARBA" id="ARBA00001033"/>
    </source>
</evidence>
<dbReference type="RefSeq" id="WP_066919731.1">
    <property type="nucleotide sequence ID" value="NZ_CP011971.1"/>
</dbReference>
<dbReference type="CDD" id="cd01639">
    <property type="entry name" value="IMPase"/>
    <property type="match status" value="1"/>
</dbReference>
<dbReference type="Proteomes" id="UP000070250">
    <property type="component" value="Chromosome"/>
</dbReference>
<feature type="binding site" evidence="8">
    <location>
        <position position="217"/>
    </location>
    <ligand>
        <name>Mg(2+)</name>
        <dbReference type="ChEBI" id="CHEBI:18420"/>
        <label>1</label>
        <note>catalytic</note>
    </ligand>
</feature>
<dbReference type="GO" id="GO:0007165">
    <property type="term" value="P:signal transduction"/>
    <property type="evidence" value="ECO:0007669"/>
    <property type="project" value="TreeGrafter"/>
</dbReference>
<keyword evidence="6" id="KW-0805">Transcription regulation</keyword>
<dbReference type="EC" id="3.1.3.25" evidence="9"/>
<dbReference type="KEGG" id="sdf:ACG33_06565"/>
<dbReference type="InterPro" id="IPR000760">
    <property type="entry name" value="Inositol_monophosphatase-like"/>
</dbReference>
<keyword evidence="4 8" id="KW-0479">Metal-binding</keyword>
<evidence type="ECO:0000256" key="7">
    <source>
        <dbReference type="ARBA" id="ARBA00022842"/>
    </source>
</evidence>
<feature type="binding site" evidence="8">
    <location>
        <position position="67"/>
    </location>
    <ligand>
        <name>Mg(2+)</name>
        <dbReference type="ChEBI" id="CHEBI:18420"/>
        <label>1</label>
        <note>catalytic</note>
    </ligand>
</feature>
<feature type="binding site" evidence="8">
    <location>
        <position position="88"/>
    </location>
    <ligand>
        <name>Mg(2+)</name>
        <dbReference type="ChEBI" id="CHEBI:18420"/>
        <label>1</label>
        <note>catalytic</note>
    </ligand>
</feature>
<keyword evidence="5 9" id="KW-0378">Hydrolase</keyword>
<sequence>MQPLLNIAIRAARRAGEVIVRGMNRVHRLEVRTKGQNDFVSEIDTQAEAAIIEIVRRSYPDHAILAEESGHSDGRPGVHESEFTWIIDPLDGTTNYLHGFPQFAVSIGIQRRERMEHGVVYDPLRQELFTASRGEGAQLDGRRIRVSAHAGLEHALIGTGFPYRANLQWLDAYMEMFKAVTCATAGIRRPGAAALDLAYVAAGRLDAFWEFGLSPWDTAAGALLITEAGGLIGSLTGAEYRQQEHIVAGTPKVYAPLLELLSAYLPASLRDRT</sequence>
<dbReference type="Gene3D" id="3.30.540.10">
    <property type="entry name" value="Fructose-1,6-Bisphosphatase, subunit A, domain 1"/>
    <property type="match status" value="1"/>
</dbReference>
<keyword evidence="7 8" id="KW-0460">Magnesium</keyword>
<dbReference type="GO" id="GO:0046872">
    <property type="term" value="F:metal ion binding"/>
    <property type="evidence" value="ECO:0007669"/>
    <property type="project" value="UniProtKB-KW"/>
</dbReference>
<dbReference type="InterPro" id="IPR020550">
    <property type="entry name" value="Inositol_monophosphatase_CS"/>
</dbReference>
<evidence type="ECO:0000256" key="4">
    <source>
        <dbReference type="ARBA" id="ARBA00022723"/>
    </source>
</evidence>
<organism evidence="10 11">
    <name type="scientific">Steroidobacter denitrificans</name>
    <dbReference type="NCBI Taxonomy" id="465721"/>
    <lineage>
        <taxon>Bacteria</taxon>
        <taxon>Pseudomonadati</taxon>
        <taxon>Pseudomonadota</taxon>
        <taxon>Gammaproteobacteria</taxon>
        <taxon>Steroidobacterales</taxon>
        <taxon>Steroidobacteraceae</taxon>
        <taxon>Steroidobacter</taxon>
    </lineage>
</organism>
<dbReference type="SUPFAM" id="SSF56655">
    <property type="entry name" value="Carbohydrate phosphatase"/>
    <property type="match status" value="1"/>
</dbReference>
<dbReference type="PANTHER" id="PTHR20854:SF4">
    <property type="entry name" value="INOSITOL-1-MONOPHOSPHATASE-RELATED"/>
    <property type="match status" value="1"/>
</dbReference>
<dbReference type="GO" id="GO:0046854">
    <property type="term" value="P:phosphatidylinositol phosphate biosynthetic process"/>
    <property type="evidence" value="ECO:0007669"/>
    <property type="project" value="InterPro"/>
</dbReference>
<dbReference type="Gene3D" id="3.40.190.80">
    <property type="match status" value="1"/>
</dbReference>
<feature type="binding site" evidence="8">
    <location>
        <position position="90"/>
    </location>
    <ligand>
        <name>Mg(2+)</name>
        <dbReference type="ChEBI" id="CHEBI:18420"/>
        <label>2</label>
    </ligand>
</feature>
<dbReference type="STRING" id="465721.ACG33_06565"/>
<evidence type="ECO:0000256" key="8">
    <source>
        <dbReference type="PIRSR" id="PIRSR600760-2"/>
    </source>
</evidence>
<dbReference type="Pfam" id="PF00459">
    <property type="entry name" value="Inositol_P"/>
    <property type="match status" value="1"/>
</dbReference>
<keyword evidence="6" id="KW-0889">Transcription antitermination</keyword>
<evidence type="ECO:0000256" key="2">
    <source>
        <dbReference type="ARBA" id="ARBA00001946"/>
    </source>
</evidence>
<comment type="catalytic activity">
    <reaction evidence="1 9">
        <text>a myo-inositol phosphate + H2O = myo-inositol + phosphate</text>
        <dbReference type="Rhea" id="RHEA:24056"/>
        <dbReference type="ChEBI" id="CHEBI:15377"/>
        <dbReference type="ChEBI" id="CHEBI:17268"/>
        <dbReference type="ChEBI" id="CHEBI:43474"/>
        <dbReference type="ChEBI" id="CHEBI:84139"/>
        <dbReference type="EC" id="3.1.3.25"/>
    </reaction>
</comment>
<evidence type="ECO:0000256" key="6">
    <source>
        <dbReference type="ARBA" id="ARBA00022814"/>
    </source>
</evidence>
<evidence type="ECO:0000313" key="10">
    <source>
        <dbReference type="EMBL" id="AMN46764.1"/>
    </source>
</evidence>
<dbReference type="GO" id="GO:0031564">
    <property type="term" value="P:transcription antitermination"/>
    <property type="evidence" value="ECO:0007669"/>
    <property type="project" value="UniProtKB-KW"/>
</dbReference>
<dbReference type="PRINTS" id="PR01959">
    <property type="entry name" value="SBIMPHPHTASE"/>
</dbReference>
<dbReference type="PROSITE" id="PS00630">
    <property type="entry name" value="IMP_2"/>
    <property type="match status" value="1"/>
</dbReference>
<reference evidence="10 11" key="1">
    <citation type="submission" date="2015-06" db="EMBL/GenBank/DDBJ databases">
        <title>A Comprehensive Approach to Explore the Metabolic and Phylogenetic Diversity of Bacterial Steroid Degradation in the Environment: Testosterone as an Example.</title>
        <authorList>
            <person name="Yang F.-C."/>
            <person name="Chen Y.-L."/>
            <person name="Yu C.-P."/>
            <person name="Tang S.-L."/>
            <person name="Wang P.-H."/>
            <person name="Ismail W."/>
            <person name="Wang C.-H."/>
            <person name="Yang C.-Y."/>
            <person name="Chiang Y.-R."/>
        </authorList>
    </citation>
    <scope>NUCLEOTIDE SEQUENCE [LARGE SCALE GENOMIC DNA]</scope>
    <source>
        <strain evidence="10 11">DSM 18526</strain>
    </source>
</reference>
<evidence type="ECO:0000256" key="3">
    <source>
        <dbReference type="ARBA" id="ARBA00009759"/>
    </source>
</evidence>
<proteinExistence type="inferred from homology"/>
<dbReference type="EMBL" id="CP011971">
    <property type="protein sequence ID" value="AMN46764.1"/>
    <property type="molecule type" value="Genomic_DNA"/>
</dbReference>
<dbReference type="OrthoDB" id="9785695at2"/>
<dbReference type="InterPro" id="IPR020583">
    <property type="entry name" value="Inositol_monoP_metal-BS"/>
</dbReference>
<evidence type="ECO:0000313" key="11">
    <source>
        <dbReference type="Proteomes" id="UP000070250"/>
    </source>
</evidence>
<dbReference type="PATRIC" id="fig|465721.4.peg.1397"/>
<dbReference type="PRINTS" id="PR00377">
    <property type="entry name" value="IMPHPHTASES"/>
</dbReference>
<dbReference type="PROSITE" id="PS00629">
    <property type="entry name" value="IMP_1"/>
    <property type="match status" value="1"/>
</dbReference>